<organism evidence="2 3">
    <name type="scientific">Gossypium klotzschianum</name>
    <dbReference type="NCBI Taxonomy" id="34286"/>
    <lineage>
        <taxon>Eukaryota</taxon>
        <taxon>Viridiplantae</taxon>
        <taxon>Streptophyta</taxon>
        <taxon>Embryophyta</taxon>
        <taxon>Tracheophyta</taxon>
        <taxon>Spermatophyta</taxon>
        <taxon>Magnoliopsida</taxon>
        <taxon>eudicotyledons</taxon>
        <taxon>Gunneridae</taxon>
        <taxon>Pentapetalae</taxon>
        <taxon>rosids</taxon>
        <taxon>malvids</taxon>
        <taxon>Malvales</taxon>
        <taxon>Malvaceae</taxon>
        <taxon>Malvoideae</taxon>
        <taxon>Gossypium</taxon>
    </lineage>
</organism>
<feature type="non-terminal residue" evidence="2">
    <location>
        <position position="1"/>
    </location>
</feature>
<evidence type="ECO:0000313" key="2">
    <source>
        <dbReference type="EMBL" id="MBA0673699.1"/>
    </source>
</evidence>
<dbReference type="AlphaFoldDB" id="A0A7J8WGD3"/>
<accession>A0A7J8WGD3</accession>
<evidence type="ECO:0000256" key="1">
    <source>
        <dbReference type="SAM" id="MobiDB-lite"/>
    </source>
</evidence>
<sequence length="80" mass="9133">SYEKHNGEFVASDLGSSNSRSGGKKVHLVLTPFWVQIHNVPIGLFSKNLATQLGNFLGNFMEYDVSYLRKENRNFMRIRA</sequence>
<dbReference type="Proteomes" id="UP000593573">
    <property type="component" value="Unassembled WGS sequence"/>
</dbReference>
<protein>
    <recommendedName>
        <fullName evidence="4">DUF4283 domain-containing protein</fullName>
    </recommendedName>
</protein>
<gene>
    <name evidence="2" type="ORF">Goklo_029777</name>
</gene>
<name>A0A7J8WGD3_9ROSI</name>
<dbReference type="OrthoDB" id="1001418at2759"/>
<proteinExistence type="predicted"/>
<feature type="region of interest" description="Disordered" evidence="1">
    <location>
        <begin position="1"/>
        <end position="23"/>
    </location>
</feature>
<reference evidence="2 3" key="1">
    <citation type="journal article" date="2019" name="Genome Biol. Evol.">
        <title>Insights into the evolution of the New World diploid cottons (Gossypium, subgenus Houzingenia) based on genome sequencing.</title>
        <authorList>
            <person name="Grover C.E."/>
            <person name="Arick M.A. 2nd"/>
            <person name="Thrash A."/>
            <person name="Conover J.L."/>
            <person name="Sanders W.S."/>
            <person name="Peterson D.G."/>
            <person name="Frelichowski J.E."/>
            <person name="Scheffler J.A."/>
            <person name="Scheffler B.E."/>
            <person name="Wendel J.F."/>
        </authorList>
    </citation>
    <scope>NUCLEOTIDE SEQUENCE [LARGE SCALE GENOMIC DNA]</scope>
    <source>
        <strain evidence="2">57</strain>
        <tissue evidence="2">Leaf</tissue>
    </source>
</reference>
<dbReference type="EMBL" id="JABFAB010303233">
    <property type="protein sequence ID" value="MBA0673699.1"/>
    <property type="molecule type" value="Genomic_DNA"/>
</dbReference>
<keyword evidence="3" id="KW-1185">Reference proteome</keyword>
<comment type="caution">
    <text evidence="2">The sequence shown here is derived from an EMBL/GenBank/DDBJ whole genome shotgun (WGS) entry which is preliminary data.</text>
</comment>
<evidence type="ECO:0000313" key="3">
    <source>
        <dbReference type="Proteomes" id="UP000593573"/>
    </source>
</evidence>
<evidence type="ECO:0008006" key="4">
    <source>
        <dbReference type="Google" id="ProtNLM"/>
    </source>
</evidence>